<dbReference type="Proteomes" id="UP001139353">
    <property type="component" value="Unassembled WGS sequence"/>
</dbReference>
<evidence type="ECO:0000313" key="2">
    <source>
        <dbReference type="Proteomes" id="UP001139353"/>
    </source>
</evidence>
<name>A0A9X1YF36_9BURK</name>
<gene>
    <name evidence="1" type="ORF">LPC04_03910</name>
</gene>
<dbReference type="RefSeq" id="WP_275680870.1">
    <property type="nucleotide sequence ID" value="NZ_JAJLJH010000001.1"/>
</dbReference>
<reference evidence="1" key="1">
    <citation type="submission" date="2021-11" db="EMBL/GenBank/DDBJ databases">
        <title>BS-T2-15 a new species belonging to the Comamonadaceae family isolated from the soil of a French oak forest.</title>
        <authorList>
            <person name="Mieszkin S."/>
            <person name="Alain K."/>
        </authorList>
    </citation>
    <scope>NUCLEOTIDE SEQUENCE</scope>
    <source>
        <strain evidence="1">BS-T2-15</strain>
    </source>
</reference>
<proteinExistence type="predicted"/>
<evidence type="ECO:0000313" key="1">
    <source>
        <dbReference type="EMBL" id="MCK9684848.1"/>
    </source>
</evidence>
<comment type="caution">
    <text evidence="1">The sequence shown here is derived from an EMBL/GenBank/DDBJ whole genome shotgun (WGS) entry which is preliminary data.</text>
</comment>
<dbReference type="EMBL" id="JAJLJH010000001">
    <property type="protein sequence ID" value="MCK9684848.1"/>
    <property type="molecule type" value="Genomic_DNA"/>
</dbReference>
<sequence length="133" mass="13911">MTNAAVQACRDKIAAQIRAYRDLVGAASKASGMSLVRIDAALAAFEPAFFNNLLVALDARFAARAVTAGPGAEVRLLAASLLADGGVLHARDDVPYDADESVLRIDVGERIALNADDFEALCAAFLAQIAPRP</sequence>
<dbReference type="AlphaFoldDB" id="A0A9X1YF36"/>
<accession>A0A9X1YF36</accession>
<organism evidence="1 2">
    <name type="scientific">Scleromatobacter humisilvae</name>
    <dbReference type="NCBI Taxonomy" id="2897159"/>
    <lineage>
        <taxon>Bacteria</taxon>
        <taxon>Pseudomonadati</taxon>
        <taxon>Pseudomonadota</taxon>
        <taxon>Betaproteobacteria</taxon>
        <taxon>Burkholderiales</taxon>
        <taxon>Sphaerotilaceae</taxon>
        <taxon>Scleromatobacter</taxon>
    </lineage>
</organism>
<keyword evidence="2" id="KW-1185">Reference proteome</keyword>
<protein>
    <submittedName>
        <fullName evidence="1">Uncharacterized protein</fullName>
    </submittedName>
</protein>